<keyword evidence="5 6" id="KW-0413">Isomerase</keyword>
<dbReference type="InterPro" id="IPR027410">
    <property type="entry name" value="TCP-1-like_intermed_sf"/>
</dbReference>
<evidence type="ECO:0000256" key="3">
    <source>
        <dbReference type="ARBA" id="ARBA00022840"/>
    </source>
</evidence>
<feature type="binding site" evidence="6">
    <location>
        <position position="51"/>
    </location>
    <ligand>
        <name>ATP</name>
        <dbReference type="ChEBI" id="CHEBI:30616"/>
    </ligand>
</feature>
<evidence type="ECO:0000256" key="5">
    <source>
        <dbReference type="ARBA" id="ARBA00023235"/>
    </source>
</evidence>
<accession>A0A1L6MXA4</accession>
<protein>
    <recommendedName>
        <fullName evidence="6">Chaperonin GroEL</fullName>
        <ecNumber evidence="6">5.6.1.7</ecNumber>
    </recommendedName>
    <alternativeName>
        <fullName evidence="6">60 kDa chaperonin</fullName>
    </alternativeName>
    <alternativeName>
        <fullName evidence="6">Chaperonin-60</fullName>
        <shortName evidence="6">Cpn60</shortName>
    </alternativeName>
</protein>
<dbReference type="Proteomes" id="UP000185544">
    <property type="component" value="Chromosome"/>
</dbReference>
<dbReference type="InterPro" id="IPR018370">
    <property type="entry name" value="Chaperonin_Cpn60_CS"/>
</dbReference>
<dbReference type="InterPro" id="IPR002423">
    <property type="entry name" value="Cpn60/GroEL/TCP-1"/>
</dbReference>
<dbReference type="KEGG" id="pabo:BCY86_04890"/>
<dbReference type="SUPFAM" id="SSF48592">
    <property type="entry name" value="GroEL equatorial domain-like"/>
    <property type="match status" value="1"/>
</dbReference>
<comment type="subunit">
    <text evidence="6 8">Forms a cylinder of 14 subunits composed of two heptameric rings stacked back-to-back. Interacts with the co-chaperonin GroES.</text>
</comment>
<dbReference type="NCBIfam" id="NF009489">
    <property type="entry name" value="PRK12851.1"/>
    <property type="match status" value="1"/>
</dbReference>
<dbReference type="FunFam" id="3.50.7.10:FF:000001">
    <property type="entry name" value="60 kDa chaperonin"/>
    <property type="match status" value="1"/>
</dbReference>
<dbReference type="AlphaFoldDB" id="A0A1L6MXA4"/>
<feature type="binding site" evidence="6">
    <location>
        <position position="494"/>
    </location>
    <ligand>
        <name>ATP</name>
        <dbReference type="ChEBI" id="CHEBI:30616"/>
    </ligand>
</feature>
<evidence type="ECO:0000313" key="9">
    <source>
        <dbReference type="EMBL" id="APS00089.1"/>
    </source>
</evidence>
<evidence type="ECO:0000256" key="7">
    <source>
        <dbReference type="RuleBase" id="RU000418"/>
    </source>
</evidence>
<feature type="binding site" evidence="6">
    <location>
        <position position="415"/>
    </location>
    <ligand>
        <name>ATP</name>
        <dbReference type="ChEBI" id="CHEBI:30616"/>
    </ligand>
</feature>
<dbReference type="OrthoDB" id="9766614at2"/>
<sequence length="549" mass="59241">MSAKQITYNRHARRAILRGVQSLAEAVRVTLGPKGRCVVIEKPFGSPEITKDGVTVVKQVELADKFQNMGAQMIREVASKINEKAGDGTTTATVLAHAIYAQGLMLVEAGHNPVDIKCGIDAAVAAVLANMKKNAVPTRDREHIAQVGTISANGDQAIGEIIADAMEKVGKEGVVTVEEASGVESWLEVVEGMQFDRGYVSPYFVTNAEKMSVELESPFILISEKKMSAMQELIPLLEQVVSQQRPLLILAEDVEGEALATLIINKLRGRLQVAVVKAPGFGERRKEILKDIAILTKGEVISDDLGMKLEHASLHHLGQARRVCIDRDNTTIIGGAGDPKQLKGRIEAIRKQIDTTTSEYDREKLQERLAKLTGGVAVIRVGSHTETEMKEKKARMEDALHATRAAVEEGVVVGGGVALLRASKALDPASFPEEHRDSVRIVQRALEEPLRQIAANAGMDGSVVVDHVLRREAPIGFNAQTEKYEDMEAAGIIDPVKVVRLSLEIAASVAGMMLTTEAAISEQPKRQGMDMDDAGMGGMGMGAGDFDID</sequence>
<dbReference type="EMBL" id="CP016908">
    <property type="protein sequence ID" value="APS00089.1"/>
    <property type="molecule type" value="Genomic_DNA"/>
</dbReference>
<keyword evidence="10" id="KW-1185">Reference proteome</keyword>
<evidence type="ECO:0000313" key="10">
    <source>
        <dbReference type="Proteomes" id="UP000185544"/>
    </source>
</evidence>
<dbReference type="NCBIfam" id="TIGR02348">
    <property type="entry name" value="GroEL"/>
    <property type="match status" value="1"/>
</dbReference>
<dbReference type="PRINTS" id="PR00298">
    <property type="entry name" value="CHAPERONIN60"/>
</dbReference>
<dbReference type="GO" id="GO:0051082">
    <property type="term" value="F:unfolded protein binding"/>
    <property type="evidence" value="ECO:0007669"/>
    <property type="project" value="UniProtKB-UniRule"/>
</dbReference>
<dbReference type="CDD" id="cd03344">
    <property type="entry name" value="GroEL"/>
    <property type="match status" value="1"/>
</dbReference>
<feature type="binding site" evidence="6">
    <location>
        <begin position="30"/>
        <end position="33"/>
    </location>
    <ligand>
        <name>ATP</name>
        <dbReference type="ChEBI" id="CHEBI:30616"/>
    </ligand>
</feature>
<feature type="binding site" evidence="6">
    <location>
        <begin position="87"/>
        <end position="91"/>
    </location>
    <ligand>
        <name>ATP</name>
        <dbReference type="ChEBI" id="CHEBI:30616"/>
    </ligand>
</feature>
<dbReference type="InterPro" id="IPR027409">
    <property type="entry name" value="GroEL-like_apical_dom_sf"/>
</dbReference>
<dbReference type="PROSITE" id="PS00296">
    <property type="entry name" value="CHAPERONINS_CPN60"/>
    <property type="match status" value="1"/>
</dbReference>
<dbReference type="EC" id="5.6.1.7" evidence="6"/>
<dbReference type="SUPFAM" id="SSF54849">
    <property type="entry name" value="GroEL-intermediate domain like"/>
    <property type="match status" value="1"/>
</dbReference>
<dbReference type="GO" id="GO:0016853">
    <property type="term" value="F:isomerase activity"/>
    <property type="evidence" value="ECO:0007669"/>
    <property type="project" value="UniProtKB-KW"/>
</dbReference>
<evidence type="ECO:0000256" key="2">
    <source>
        <dbReference type="ARBA" id="ARBA00022741"/>
    </source>
</evidence>
<dbReference type="GO" id="GO:0140662">
    <property type="term" value="F:ATP-dependent protein folding chaperone"/>
    <property type="evidence" value="ECO:0007669"/>
    <property type="project" value="InterPro"/>
</dbReference>
<comment type="caution">
    <text evidence="6">Lacks conserved residue(s) required for the propagation of feature annotation.</text>
</comment>
<dbReference type="Gene3D" id="3.30.260.10">
    <property type="entry name" value="TCP-1-like chaperonin intermediate domain"/>
    <property type="match status" value="1"/>
</dbReference>
<dbReference type="Pfam" id="PF00118">
    <property type="entry name" value="Cpn60_TCP1"/>
    <property type="match status" value="1"/>
</dbReference>
<dbReference type="NCBIfam" id="NF009487">
    <property type="entry name" value="PRK12849.1"/>
    <property type="match status" value="1"/>
</dbReference>
<dbReference type="NCBIfam" id="NF000592">
    <property type="entry name" value="PRK00013.1"/>
    <property type="match status" value="1"/>
</dbReference>
<dbReference type="InterPro" id="IPR001844">
    <property type="entry name" value="Cpn60/GroEL"/>
</dbReference>
<keyword evidence="6" id="KW-0963">Cytoplasm</keyword>
<keyword evidence="3 6" id="KW-0067">ATP-binding</keyword>
<evidence type="ECO:0000256" key="4">
    <source>
        <dbReference type="ARBA" id="ARBA00023186"/>
    </source>
</evidence>
<dbReference type="NCBIfam" id="NF009488">
    <property type="entry name" value="PRK12850.1"/>
    <property type="match status" value="1"/>
</dbReference>
<name>A0A1L6MXA4_9BACT</name>
<dbReference type="PANTHER" id="PTHR45633">
    <property type="entry name" value="60 KDA HEAT SHOCK PROTEIN, MITOCHONDRIAL"/>
    <property type="match status" value="1"/>
</dbReference>
<dbReference type="HAMAP" id="MF_00600">
    <property type="entry name" value="CH60"/>
    <property type="match status" value="1"/>
</dbReference>
<dbReference type="GO" id="GO:0005737">
    <property type="term" value="C:cytoplasm"/>
    <property type="evidence" value="ECO:0007669"/>
    <property type="project" value="UniProtKB-SubCell"/>
</dbReference>
<evidence type="ECO:0000256" key="6">
    <source>
        <dbReference type="HAMAP-Rule" id="MF_00600"/>
    </source>
</evidence>
<keyword evidence="4 6" id="KW-0143">Chaperone</keyword>
<comment type="subcellular location">
    <subcellularLocation>
        <location evidence="6">Cytoplasm</location>
    </subcellularLocation>
</comment>
<keyword evidence="2 6" id="KW-0547">Nucleotide-binding</keyword>
<dbReference type="STRING" id="1882918.BCY86_04890"/>
<dbReference type="RefSeq" id="WP_075276755.1">
    <property type="nucleotide sequence ID" value="NZ_CP016908.1"/>
</dbReference>
<reference evidence="9 10" key="1">
    <citation type="submission" date="2016-08" db="EMBL/GenBank/DDBJ databases">
        <title>Identification and validation of antigenic proteins from Pajaroellobacter abortibovis using de-novo genome sequence assembly and reverse vaccinology.</title>
        <authorList>
            <person name="Welly B.T."/>
            <person name="Miller M.R."/>
            <person name="Stott J.L."/>
            <person name="Blanchard M.T."/>
            <person name="Islas-Trejo A.D."/>
            <person name="O'Rourke S.M."/>
            <person name="Young A.E."/>
            <person name="Medrano J.F."/>
            <person name="Van Eenennaam A.L."/>
        </authorList>
    </citation>
    <scope>NUCLEOTIDE SEQUENCE [LARGE SCALE GENOMIC DNA]</scope>
    <source>
        <strain evidence="9 10">BTF92-0548A/99-0131</strain>
    </source>
</reference>
<proteinExistence type="inferred from homology"/>
<organism evidence="9 10">
    <name type="scientific">Pajaroellobacter abortibovis</name>
    <dbReference type="NCBI Taxonomy" id="1882918"/>
    <lineage>
        <taxon>Bacteria</taxon>
        <taxon>Pseudomonadati</taxon>
        <taxon>Myxococcota</taxon>
        <taxon>Polyangia</taxon>
        <taxon>Polyangiales</taxon>
        <taxon>Polyangiaceae</taxon>
    </lineage>
</organism>
<comment type="function">
    <text evidence="6 8">Together with its co-chaperonin GroES, plays an essential role in assisting protein folding. The GroEL-GroES system forms a nano-cage that allows encapsulation of the non-native substrate proteins and provides a physical environment optimized to promote and accelerate protein folding.</text>
</comment>
<evidence type="ECO:0000256" key="8">
    <source>
        <dbReference type="RuleBase" id="RU000419"/>
    </source>
</evidence>
<comment type="similarity">
    <text evidence="1 6 7">Belongs to the chaperonin (HSP60) family.</text>
</comment>
<gene>
    <name evidence="6" type="primary">groEL</name>
    <name evidence="6" type="synonym">groL</name>
    <name evidence="9" type="ORF">BCY86_04890</name>
</gene>
<dbReference type="Gene3D" id="3.50.7.10">
    <property type="entry name" value="GroEL"/>
    <property type="match status" value="1"/>
</dbReference>
<dbReference type="SUPFAM" id="SSF52029">
    <property type="entry name" value="GroEL apical domain-like"/>
    <property type="match status" value="1"/>
</dbReference>
<evidence type="ECO:0000256" key="1">
    <source>
        <dbReference type="ARBA" id="ARBA00006607"/>
    </source>
</evidence>
<dbReference type="Gene3D" id="1.10.560.10">
    <property type="entry name" value="GroEL-like equatorial domain"/>
    <property type="match status" value="1"/>
</dbReference>
<dbReference type="InterPro" id="IPR027413">
    <property type="entry name" value="GROEL-like_equatorial_sf"/>
</dbReference>
<dbReference type="GO" id="GO:0042026">
    <property type="term" value="P:protein refolding"/>
    <property type="evidence" value="ECO:0007669"/>
    <property type="project" value="UniProtKB-UniRule"/>
</dbReference>
<dbReference type="GO" id="GO:0005524">
    <property type="term" value="F:ATP binding"/>
    <property type="evidence" value="ECO:0007669"/>
    <property type="project" value="UniProtKB-UniRule"/>
</dbReference>